<comment type="subcellular location">
    <subcellularLocation>
        <location evidence="1">Membrane</location>
        <topology evidence="1">Multi-pass membrane protein</topology>
    </subcellularLocation>
</comment>
<dbReference type="SUPFAM" id="SSF90123">
    <property type="entry name" value="ABC transporter transmembrane region"/>
    <property type="match status" value="1"/>
</dbReference>
<evidence type="ECO:0000256" key="4">
    <source>
        <dbReference type="ARBA" id="ARBA00023136"/>
    </source>
</evidence>
<accession>A0A642V8G4</accession>
<dbReference type="EMBL" id="SWFS01000296">
    <property type="protein sequence ID" value="KAA8910965.1"/>
    <property type="molecule type" value="Genomic_DNA"/>
</dbReference>
<evidence type="ECO:0000256" key="3">
    <source>
        <dbReference type="ARBA" id="ARBA00022989"/>
    </source>
</evidence>
<dbReference type="GO" id="GO:0005743">
    <property type="term" value="C:mitochondrial inner membrane"/>
    <property type="evidence" value="ECO:0007669"/>
    <property type="project" value="TreeGrafter"/>
</dbReference>
<dbReference type="GO" id="GO:0015421">
    <property type="term" value="F:ABC-type oligopeptide transporter activity"/>
    <property type="evidence" value="ECO:0007669"/>
    <property type="project" value="TreeGrafter"/>
</dbReference>
<gene>
    <name evidence="8" type="ORF">TRICI_003976</name>
</gene>
<dbReference type="OrthoDB" id="6500128at2759"/>
<comment type="caution">
    <text evidence="8">The sequence shown here is derived from an EMBL/GenBank/DDBJ whole genome shotgun (WGS) entry which is preliminary data.</text>
</comment>
<keyword evidence="4 6" id="KW-0472">Membrane</keyword>
<evidence type="ECO:0000313" key="8">
    <source>
        <dbReference type="EMBL" id="KAA8910965.1"/>
    </source>
</evidence>
<keyword evidence="2 6" id="KW-0812">Transmembrane</keyword>
<dbReference type="InterPro" id="IPR011527">
    <property type="entry name" value="ABC1_TM_dom"/>
</dbReference>
<feature type="compositionally biased region" description="Basic and acidic residues" evidence="5">
    <location>
        <begin position="10"/>
        <end position="25"/>
    </location>
</feature>
<evidence type="ECO:0000259" key="7">
    <source>
        <dbReference type="PROSITE" id="PS50929"/>
    </source>
</evidence>
<evidence type="ECO:0000256" key="2">
    <source>
        <dbReference type="ARBA" id="ARBA00022692"/>
    </source>
</evidence>
<feature type="transmembrane region" description="Helical" evidence="6">
    <location>
        <begin position="40"/>
        <end position="66"/>
    </location>
</feature>
<dbReference type="PROSITE" id="PS50929">
    <property type="entry name" value="ABC_TM1F"/>
    <property type="match status" value="1"/>
</dbReference>
<dbReference type="Gene3D" id="1.20.1560.10">
    <property type="entry name" value="ABC transporter type 1, transmembrane domain"/>
    <property type="match status" value="1"/>
</dbReference>
<evidence type="ECO:0000256" key="6">
    <source>
        <dbReference type="SAM" id="Phobius"/>
    </source>
</evidence>
<proteinExistence type="predicted"/>
<feature type="transmembrane region" description="Helical" evidence="6">
    <location>
        <begin position="160"/>
        <end position="182"/>
    </location>
</feature>
<reference evidence="8" key="1">
    <citation type="journal article" date="2019" name="G3 (Bethesda)">
        <title>Genome Assemblies of Two Rare Opportunistic Yeast Pathogens: Diutina rugosa (syn. Candida rugosa) and Trichomonascus ciferrii (syn. Candida ciferrii).</title>
        <authorList>
            <person name="Mixao V."/>
            <person name="Saus E."/>
            <person name="Hansen A.P."/>
            <person name="Lass-Florl C."/>
            <person name="Gabaldon T."/>
        </authorList>
    </citation>
    <scope>NUCLEOTIDE SEQUENCE</scope>
    <source>
        <strain evidence="8">CBS 4856</strain>
    </source>
</reference>
<evidence type="ECO:0000313" key="9">
    <source>
        <dbReference type="Proteomes" id="UP000761534"/>
    </source>
</evidence>
<dbReference type="PANTHER" id="PTHR43394:SF15">
    <property type="entry name" value="ALPHA-FACTOR-TRANSPORTING ATPASE"/>
    <property type="match status" value="1"/>
</dbReference>
<dbReference type="AlphaFoldDB" id="A0A642V8G4"/>
<feature type="transmembrane region" description="Helical" evidence="6">
    <location>
        <begin position="188"/>
        <end position="208"/>
    </location>
</feature>
<keyword evidence="3 6" id="KW-1133">Transmembrane helix</keyword>
<feature type="region of interest" description="Disordered" evidence="5">
    <location>
        <begin position="1"/>
        <end position="25"/>
    </location>
</feature>
<dbReference type="GO" id="GO:0090374">
    <property type="term" value="P:oligopeptide export from mitochondrion"/>
    <property type="evidence" value="ECO:0007669"/>
    <property type="project" value="TreeGrafter"/>
</dbReference>
<dbReference type="InterPro" id="IPR039421">
    <property type="entry name" value="Type_1_exporter"/>
</dbReference>
<sequence length="386" mass="42791">MSFQMQESQDNERDGDGMEGQKKGEGGSIFHFTRWEDVKYIVPAVITTTLTALTSPALTLLLGGIFSALGDYNRNDLTPNEFMRNVLLYAIGIFSLGIGTVVLSWMMLTFWSLYANRQSQRARSIVFSSMVYKDLAWFDTASNIMGSLTMANRNVEDLRIATSVSLAFIVQAIVSIVASMTLAMYMSWSLTLVSLAGLPLVVLIAFLTTRPINKNLARNKKAFESASSIMNWAVASIETVKLFNTQKVELVSFKKKASLSYKFYVLFANFMQLQQGVSRFLVLAMFVQGFFYGSYLVRKGEIPSGNVMTVFWCCISVAEHFHALSPQMILMGKGQAAVGSLKNIINPGIDATAKFKRTIGLYPSRADGGIVLKNVSFPFLHEEGQC</sequence>
<organism evidence="8 9">
    <name type="scientific">Trichomonascus ciferrii</name>
    <dbReference type="NCBI Taxonomy" id="44093"/>
    <lineage>
        <taxon>Eukaryota</taxon>
        <taxon>Fungi</taxon>
        <taxon>Dikarya</taxon>
        <taxon>Ascomycota</taxon>
        <taxon>Saccharomycotina</taxon>
        <taxon>Dipodascomycetes</taxon>
        <taxon>Dipodascales</taxon>
        <taxon>Trichomonascaceae</taxon>
        <taxon>Trichomonascus</taxon>
        <taxon>Trichomonascus ciferrii complex</taxon>
    </lineage>
</organism>
<dbReference type="VEuPathDB" id="FungiDB:TRICI_003976"/>
<dbReference type="Proteomes" id="UP000761534">
    <property type="component" value="Unassembled WGS sequence"/>
</dbReference>
<feature type="transmembrane region" description="Helical" evidence="6">
    <location>
        <begin position="280"/>
        <end position="297"/>
    </location>
</feature>
<dbReference type="InterPro" id="IPR036640">
    <property type="entry name" value="ABC1_TM_sf"/>
</dbReference>
<evidence type="ECO:0000256" key="5">
    <source>
        <dbReference type="SAM" id="MobiDB-lite"/>
    </source>
</evidence>
<name>A0A642V8G4_9ASCO</name>
<feature type="transmembrane region" description="Helical" evidence="6">
    <location>
        <begin position="86"/>
        <end position="114"/>
    </location>
</feature>
<dbReference type="Pfam" id="PF00664">
    <property type="entry name" value="ABC_membrane"/>
    <property type="match status" value="1"/>
</dbReference>
<dbReference type="GO" id="GO:0005524">
    <property type="term" value="F:ATP binding"/>
    <property type="evidence" value="ECO:0007669"/>
    <property type="project" value="InterPro"/>
</dbReference>
<keyword evidence="9" id="KW-1185">Reference proteome</keyword>
<evidence type="ECO:0000256" key="1">
    <source>
        <dbReference type="ARBA" id="ARBA00004141"/>
    </source>
</evidence>
<dbReference type="PANTHER" id="PTHR43394">
    <property type="entry name" value="ATP-DEPENDENT PERMEASE MDL1, MITOCHONDRIAL"/>
    <property type="match status" value="1"/>
</dbReference>
<dbReference type="CDD" id="cd18577">
    <property type="entry name" value="ABC_6TM_Pgp_ABCB1_D1_like"/>
    <property type="match status" value="1"/>
</dbReference>
<protein>
    <recommendedName>
        <fullName evidence="7">ABC transmembrane type-1 domain-containing protein</fullName>
    </recommendedName>
</protein>
<feature type="domain" description="ABC transmembrane type-1" evidence="7">
    <location>
        <begin position="44"/>
        <end position="333"/>
    </location>
</feature>